<gene>
    <name evidence="2" type="ORF">HPC62_01195</name>
</gene>
<dbReference type="SUPFAM" id="SSF47616">
    <property type="entry name" value="GST C-terminal domain-like"/>
    <property type="match status" value="1"/>
</dbReference>
<dbReference type="InterPro" id="IPR036249">
    <property type="entry name" value="Thioredoxin-like_sf"/>
</dbReference>
<dbReference type="CDD" id="cd03043">
    <property type="entry name" value="GST_N_1"/>
    <property type="match status" value="1"/>
</dbReference>
<dbReference type="InterPro" id="IPR004045">
    <property type="entry name" value="Glutathione_S-Trfase_N"/>
</dbReference>
<dbReference type="AlphaFoldDB" id="A0A6M8B8B6"/>
<dbReference type="InterPro" id="IPR036282">
    <property type="entry name" value="Glutathione-S-Trfase_C_sf"/>
</dbReference>
<dbReference type="PROSITE" id="PS50404">
    <property type="entry name" value="GST_NTER"/>
    <property type="match status" value="1"/>
</dbReference>
<keyword evidence="2" id="KW-0808">Transferase</keyword>
<dbReference type="GO" id="GO:0016034">
    <property type="term" value="F:maleylacetoacetate isomerase activity"/>
    <property type="evidence" value="ECO:0007669"/>
    <property type="project" value="TreeGrafter"/>
</dbReference>
<dbReference type="GO" id="GO:0006559">
    <property type="term" value="P:L-phenylalanine catabolic process"/>
    <property type="evidence" value="ECO:0007669"/>
    <property type="project" value="TreeGrafter"/>
</dbReference>
<sequence>MLPLTLIIGNKNYSSWSLRPWLAMHQMAVPFTEIRLPLDTPEFHAQIERYSPSRRVPALRQGDWVIWESLAICEYVAELFPDRPWYPADPQVRAIARAVSHEMHAGFAKLRTHMPMDVRSRYPGKGRAPGVQADIDRITSLWRECRSTYGSGGEFPFGGFGIADAMYAPVVSRFVTYGVALDPVCQAYADAVWALPSMQAWITDAQQETEVLTHP</sequence>
<reference evidence="2 3" key="1">
    <citation type="submission" date="2020-05" db="EMBL/GenBank/DDBJ databases">
        <title>Complete genome sequence of of a novel Thermoleptolyngbya strain isolated from hot springs of Ganzi, Sichuan China.</title>
        <authorList>
            <person name="Tang J."/>
            <person name="Daroch M."/>
            <person name="Li L."/>
            <person name="Waleron K."/>
            <person name="Waleron M."/>
            <person name="Waleron M."/>
        </authorList>
    </citation>
    <scope>NUCLEOTIDE SEQUENCE [LARGE SCALE GENOMIC DNA]</scope>
    <source>
        <strain evidence="2 3">PKUAC-SCTA183</strain>
    </source>
</reference>
<organism evidence="2 3">
    <name type="scientific">Thermoleptolyngbya sichuanensis A183</name>
    <dbReference type="NCBI Taxonomy" id="2737172"/>
    <lineage>
        <taxon>Bacteria</taxon>
        <taxon>Bacillati</taxon>
        <taxon>Cyanobacteriota</taxon>
        <taxon>Cyanophyceae</taxon>
        <taxon>Oculatellales</taxon>
        <taxon>Oculatellaceae</taxon>
        <taxon>Thermoleptolyngbya</taxon>
        <taxon>Thermoleptolyngbya sichuanensis</taxon>
    </lineage>
</organism>
<dbReference type="Proteomes" id="UP000505210">
    <property type="component" value="Chromosome"/>
</dbReference>
<keyword evidence="3" id="KW-1185">Reference proteome</keyword>
<evidence type="ECO:0000313" key="3">
    <source>
        <dbReference type="Proteomes" id="UP000505210"/>
    </source>
</evidence>
<dbReference type="CDD" id="cd03194">
    <property type="entry name" value="GST_C_3"/>
    <property type="match status" value="1"/>
</dbReference>
<dbReference type="EMBL" id="CP053661">
    <property type="protein sequence ID" value="QKD80967.1"/>
    <property type="molecule type" value="Genomic_DNA"/>
</dbReference>
<dbReference type="Pfam" id="PF13409">
    <property type="entry name" value="GST_N_2"/>
    <property type="match status" value="1"/>
</dbReference>
<dbReference type="KEGG" id="theu:HPC62_01195"/>
<dbReference type="Gene3D" id="3.40.30.10">
    <property type="entry name" value="Glutaredoxin"/>
    <property type="match status" value="1"/>
</dbReference>
<dbReference type="Gene3D" id="1.20.1050.10">
    <property type="match status" value="1"/>
</dbReference>
<dbReference type="GO" id="GO:0004364">
    <property type="term" value="F:glutathione transferase activity"/>
    <property type="evidence" value="ECO:0007669"/>
    <property type="project" value="TreeGrafter"/>
</dbReference>
<dbReference type="PANTHER" id="PTHR42673">
    <property type="entry name" value="MALEYLACETOACETATE ISOMERASE"/>
    <property type="match status" value="1"/>
</dbReference>
<evidence type="ECO:0000259" key="1">
    <source>
        <dbReference type="PROSITE" id="PS50404"/>
    </source>
</evidence>
<dbReference type="GO" id="GO:0006749">
    <property type="term" value="P:glutathione metabolic process"/>
    <property type="evidence" value="ECO:0007669"/>
    <property type="project" value="TreeGrafter"/>
</dbReference>
<dbReference type="InterPro" id="IPR040079">
    <property type="entry name" value="Glutathione_S-Trfase"/>
</dbReference>
<feature type="domain" description="GST N-terminal" evidence="1">
    <location>
        <begin position="4"/>
        <end position="84"/>
    </location>
</feature>
<dbReference type="SUPFAM" id="SSF52833">
    <property type="entry name" value="Thioredoxin-like"/>
    <property type="match status" value="1"/>
</dbReference>
<accession>A0A6M8B8B6</accession>
<proteinExistence type="predicted"/>
<dbReference type="PANTHER" id="PTHR42673:SF4">
    <property type="entry name" value="MALEYLACETOACETATE ISOMERASE"/>
    <property type="match status" value="1"/>
</dbReference>
<dbReference type="SFLD" id="SFLDS00019">
    <property type="entry name" value="Glutathione_Transferase_(cytos"/>
    <property type="match status" value="1"/>
</dbReference>
<name>A0A6M8B8B6_9CYAN</name>
<evidence type="ECO:0000313" key="2">
    <source>
        <dbReference type="EMBL" id="QKD80967.1"/>
    </source>
</evidence>
<protein>
    <submittedName>
        <fullName evidence="2">Glutathione S-transferase family protein</fullName>
    </submittedName>
</protein>
<dbReference type="RefSeq" id="WP_172353391.1">
    <property type="nucleotide sequence ID" value="NZ_CP053661.1"/>
</dbReference>